<evidence type="ECO:0000313" key="2">
    <source>
        <dbReference type="Proteomes" id="UP001596298"/>
    </source>
</evidence>
<dbReference type="RefSeq" id="WP_382404483.1">
    <property type="nucleotide sequence ID" value="NZ_JBHSWH010000001.1"/>
</dbReference>
<sequence length="164" mass="17733">MKIEETWTYDAPADQVFEMLLDPAFQQAKCSATGALSQSVSIKDDAAVQVIETHREMATEGLPENVARIVGKTLKIIEIQRWGQPGEDGSRTADIDVSLGGLPVNFAGQIQLTPQGDTTKMHVLGELRARIPLVGKKVETASAPAFSGGVQIEAQTGREYLARR</sequence>
<keyword evidence="2" id="KW-1185">Reference proteome</keyword>
<organism evidence="1 2">
    <name type="scientific">Flexivirga alba</name>
    <dbReference type="NCBI Taxonomy" id="702742"/>
    <lineage>
        <taxon>Bacteria</taxon>
        <taxon>Bacillati</taxon>
        <taxon>Actinomycetota</taxon>
        <taxon>Actinomycetes</taxon>
        <taxon>Micrococcales</taxon>
        <taxon>Dermacoccaceae</taxon>
        <taxon>Flexivirga</taxon>
    </lineage>
</organism>
<name>A0ABW2ALX0_9MICO</name>
<proteinExistence type="predicted"/>
<dbReference type="InterPro" id="IPR019639">
    <property type="entry name" value="DUF2505"/>
</dbReference>
<comment type="caution">
    <text evidence="1">The sequence shown here is derived from an EMBL/GenBank/DDBJ whole genome shotgun (WGS) entry which is preliminary data.</text>
</comment>
<evidence type="ECO:0000313" key="1">
    <source>
        <dbReference type="EMBL" id="MFC6707823.1"/>
    </source>
</evidence>
<dbReference type="EMBL" id="JBHSWH010000001">
    <property type="protein sequence ID" value="MFC6707823.1"/>
    <property type="molecule type" value="Genomic_DNA"/>
</dbReference>
<protein>
    <submittedName>
        <fullName evidence="1">DUF2505 domain-containing protein</fullName>
    </submittedName>
</protein>
<dbReference type="SUPFAM" id="SSF55961">
    <property type="entry name" value="Bet v1-like"/>
    <property type="match status" value="1"/>
</dbReference>
<accession>A0ABW2ALX0</accession>
<dbReference type="Pfam" id="PF10698">
    <property type="entry name" value="DUF2505"/>
    <property type="match status" value="1"/>
</dbReference>
<dbReference type="Proteomes" id="UP001596298">
    <property type="component" value="Unassembled WGS sequence"/>
</dbReference>
<reference evidence="2" key="1">
    <citation type="journal article" date="2019" name="Int. J. Syst. Evol. Microbiol.">
        <title>The Global Catalogue of Microorganisms (GCM) 10K type strain sequencing project: providing services to taxonomists for standard genome sequencing and annotation.</title>
        <authorList>
            <consortium name="The Broad Institute Genomics Platform"/>
            <consortium name="The Broad Institute Genome Sequencing Center for Infectious Disease"/>
            <person name="Wu L."/>
            <person name="Ma J."/>
        </authorList>
    </citation>
    <scope>NUCLEOTIDE SEQUENCE [LARGE SCALE GENOMIC DNA]</scope>
    <source>
        <strain evidence="2">CCUG 58127</strain>
    </source>
</reference>
<gene>
    <name evidence="1" type="ORF">ACFQDH_21950</name>
</gene>